<feature type="coiled-coil region" evidence="1">
    <location>
        <begin position="56"/>
        <end position="90"/>
    </location>
</feature>
<feature type="transmembrane region" description="Helical" evidence="2">
    <location>
        <begin position="236"/>
        <end position="256"/>
    </location>
</feature>
<sequence>MASLTRNQYYSNQDLQNLFSRLGIKAEEVISQEFDDILRLVDRRFRKLSLKCHPDKEKDEEKKKIATEKFQKLSADKKELEKHLNALKEGKTPSQYERLSSEEERRRQTKIHGILSRRSKAINRAFLFFILANVVLDSSRKVKYCLSQLATTSKLQSVAYKFYAFSIGIWPWLFIIALCGIFYAASKQRGLQEENLDRFNRRCNLLITVNNCVICTAAVFAVCSLVSEIAQNGWPVQYGTMLIVNLVLDLLLIASLRTFTKASELYSEHCIQRLYEEDVEFSYKEKFAWYDYKLVLMPLVLPVVKICFEDLIQERPQQHTTDPKVTPLNIGVGTRA</sequence>
<dbReference type="PROSITE" id="PS50076">
    <property type="entry name" value="DNAJ_2"/>
    <property type="match status" value="1"/>
</dbReference>
<evidence type="ECO:0000259" key="3">
    <source>
        <dbReference type="PROSITE" id="PS50076"/>
    </source>
</evidence>
<evidence type="ECO:0000256" key="2">
    <source>
        <dbReference type="SAM" id="Phobius"/>
    </source>
</evidence>
<dbReference type="SUPFAM" id="SSF46565">
    <property type="entry name" value="Chaperone J-domain"/>
    <property type="match status" value="1"/>
</dbReference>
<keyword evidence="1" id="KW-0175">Coiled coil</keyword>
<feature type="transmembrane region" description="Helical" evidence="2">
    <location>
        <begin position="205"/>
        <end position="230"/>
    </location>
</feature>
<gene>
    <name evidence="4" type="ORF">ABLO99_02150</name>
</gene>
<proteinExistence type="predicted"/>
<keyword evidence="2" id="KW-0812">Transmembrane</keyword>
<dbReference type="RefSeq" id="WP_047759444.1">
    <property type="nucleotide sequence ID" value="NZ_CP157942.1"/>
</dbReference>
<keyword evidence="2" id="KW-0472">Membrane</keyword>
<organism evidence="4">
    <name type="scientific">Wolbachia endosymbiont of Armadillidium arcangelii</name>
    <dbReference type="NCBI Taxonomy" id="3158571"/>
    <lineage>
        <taxon>Bacteria</taxon>
        <taxon>Pseudomonadati</taxon>
        <taxon>Pseudomonadota</taxon>
        <taxon>Alphaproteobacteria</taxon>
        <taxon>Rickettsiales</taxon>
        <taxon>Anaplasmataceae</taxon>
        <taxon>Wolbachieae</taxon>
        <taxon>Wolbachia</taxon>
    </lineage>
</organism>
<keyword evidence="2" id="KW-1133">Transmembrane helix</keyword>
<name>A0AAU7Q3I7_9RICK</name>
<feature type="transmembrane region" description="Helical" evidence="2">
    <location>
        <begin position="162"/>
        <end position="184"/>
    </location>
</feature>
<dbReference type="InterPro" id="IPR001623">
    <property type="entry name" value="DnaJ_domain"/>
</dbReference>
<evidence type="ECO:0000256" key="1">
    <source>
        <dbReference type="SAM" id="Coils"/>
    </source>
</evidence>
<dbReference type="Gene3D" id="1.10.287.110">
    <property type="entry name" value="DnaJ domain"/>
    <property type="match status" value="1"/>
</dbReference>
<dbReference type="InterPro" id="IPR036869">
    <property type="entry name" value="J_dom_sf"/>
</dbReference>
<protein>
    <submittedName>
        <fullName evidence="4">Molecular chaperone DnaJ</fullName>
    </submittedName>
</protein>
<dbReference type="AlphaFoldDB" id="A0AAU7Q3I7"/>
<reference evidence="4" key="1">
    <citation type="submission" date="2024-06" db="EMBL/GenBank/DDBJ databases">
        <authorList>
            <person name="Dussert Y."/>
            <person name="Peccoud J."/>
            <person name="Pigeault R."/>
        </authorList>
    </citation>
    <scope>NUCLEOTIDE SEQUENCE</scope>
    <source>
        <strain evidence="4">WArc</strain>
    </source>
</reference>
<feature type="domain" description="J" evidence="3">
    <location>
        <begin position="17"/>
        <end position="113"/>
    </location>
</feature>
<accession>A0AAU7Q3I7</accession>
<dbReference type="EMBL" id="CP157942">
    <property type="protein sequence ID" value="XBS67487.1"/>
    <property type="molecule type" value="Genomic_DNA"/>
</dbReference>
<evidence type="ECO:0000313" key="4">
    <source>
        <dbReference type="EMBL" id="XBS67487.1"/>
    </source>
</evidence>